<gene>
    <name evidence="2" type="ORF">RCL2_000004100</name>
</gene>
<dbReference type="InterPro" id="IPR001005">
    <property type="entry name" value="SANT/Myb"/>
</dbReference>
<organism evidence="2 3">
    <name type="scientific">Rhizophagus clarus</name>
    <dbReference type="NCBI Taxonomy" id="94130"/>
    <lineage>
        <taxon>Eukaryota</taxon>
        <taxon>Fungi</taxon>
        <taxon>Fungi incertae sedis</taxon>
        <taxon>Mucoromycota</taxon>
        <taxon>Glomeromycotina</taxon>
        <taxon>Glomeromycetes</taxon>
        <taxon>Glomerales</taxon>
        <taxon>Glomeraceae</taxon>
        <taxon>Rhizophagus</taxon>
    </lineage>
</organism>
<comment type="caution">
    <text evidence="2">The sequence shown here is derived from an EMBL/GenBank/DDBJ whole genome shotgun (WGS) entry which is preliminary data.</text>
</comment>
<dbReference type="Proteomes" id="UP000615446">
    <property type="component" value="Unassembled WGS sequence"/>
</dbReference>
<reference evidence="2" key="1">
    <citation type="submission" date="2019-10" db="EMBL/GenBank/DDBJ databases">
        <title>Conservation and host-specific expression of non-tandemly repeated heterogenous ribosome RNA gene in arbuscular mycorrhizal fungi.</title>
        <authorList>
            <person name="Maeda T."/>
            <person name="Kobayashi Y."/>
            <person name="Nakagawa T."/>
            <person name="Ezawa T."/>
            <person name="Yamaguchi K."/>
            <person name="Bino T."/>
            <person name="Nishimoto Y."/>
            <person name="Shigenobu S."/>
            <person name="Kawaguchi M."/>
        </authorList>
    </citation>
    <scope>NUCLEOTIDE SEQUENCE</scope>
    <source>
        <strain evidence="2">HR1</strain>
    </source>
</reference>
<evidence type="ECO:0000313" key="3">
    <source>
        <dbReference type="Proteomes" id="UP000615446"/>
    </source>
</evidence>
<dbReference type="Pfam" id="PF13921">
    <property type="entry name" value="Myb_DNA-bind_6"/>
    <property type="match status" value="1"/>
</dbReference>
<dbReference type="OrthoDB" id="2348945at2759"/>
<accession>A0A8H3KMS2</accession>
<dbReference type="SUPFAM" id="SSF46689">
    <property type="entry name" value="Homeodomain-like"/>
    <property type="match status" value="1"/>
</dbReference>
<dbReference type="InterPro" id="IPR009057">
    <property type="entry name" value="Homeodomain-like_sf"/>
</dbReference>
<evidence type="ECO:0000313" key="2">
    <source>
        <dbReference type="EMBL" id="GES72477.1"/>
    </source>
</evidence>
<name>A0A8H3KMS2_9GLOM</name>
<dbReference type="SMART" id="SM00717">
    <property type="entry name" value="SANT"/>
    <property type="match status" value="1"/>
</dbReference>
<feature type="domain" description="HTH myb-type" evidence="1">
    <location>
        <begin position="119"/>
        <end position="174"/>
    </location>
</feature>
<sequence length="256" mass="29365">MNCDFLNAFYIFGRNLSSQEEAPVKVTPTSTPASTPATQFRFKVNKTYHNKMHVPRRKTVYNFYEFQKKCLELSADYYQGISNLLKETDVSLFLAPPMPGTDPLHIINETGMVISAPKHRRAPRQLWTDDEVERLKAAHDKYSGDWELIIKEFEPERTRIQIFQKARQMGLRAVESGKLIDLSKPNSIIEYNNAPEGDEGVEYEQENVAGDWVQEDDDAANDGSNDVYIDRGFISFHSKTLDFSMYCGADLMNRDT</sequence>
<dbReference type="InterPro" id="IPR017930">
    <property type="entry name" value="Myb_dom"/>
</dbReference>
<dbReference type="AlphaFoldDB" id="A0A8H3KMS2"/>
<dbReference type="EMBL" id="BLAL01000002">
    <property type="protein sequence ID" value="GES72477.1"/>
    <property type="molecule type" value="Genomic_DNA"/>
</dbReference>
<dbReference type="PROSITE" id="PS51294">
    <property type="entry name" value="HTH_MYB"/>
    <property type="match status" value="1"/>
</dbReference>
<evidence type="ECO:0000259" key="1">
    <source>
        <dbReference type="PROSITE" id="PS51294"/>
    </source>
</evidence>
<dbReference type="Gene3D" id="1.10.10.60">
    <property type="entry name" value="Homeodomain-like"/>
    <property type="match status" value="1"/>
</dbReference>
<proteinExistence type="predicted"/>
<protein>
    <recommendedName>
        <fullName evidence="1">HTH myb-type domain-containing protein</fullName>
    </recommendedName>
</protein>
<dbReference type="CDD" id="cd00167">
    <property type="entry name" value="SANT"/>
    <property type="match status" value="1"/>
</dbReference>